<evidence type="ECO:0000313" key="3">
    <source>
        <dbReference type="Proteomes" id="UP001595722"/>
    </source>
</evidence>
<feature type="compositionally biased region" description="Basic and acidic residues" evidence="1">
    <location>
        <begin position="84"/>
        <end position="97"/>
    </location>
</feature>
<reference evidence="3" key="1">
    <citation type="journal article" date="2019" name="Int. J. Syst. Evol. Microbiol.">
        <title>The Global Catalogue of Microorganisms (GCM) 10K type strain sequencing project: providing services to taxonomists for standard genome sequencing and annotation.</title>
        <authorList>
            <consortium name="The Broad Institute Genomics Platform"/>
            <consortium name="The Broad Institute Genome Sequencing Center for Infectious Disease"/>
            <person name="Wu L."/>
            <person name="Ma J."/>
        </authorList>
    </citation>
    <scope>NUCLEOTIDE SEQUENCE [LARGE SCALE GENOMIC DNA]</scope>
    <source>
        <strain evidence="3">KCTC 42424</strain>
    </source>
</reference>
<sequence length="618" mass="66867">MRGAVVASATRNDDGSLTDNNNLTLVTDELIVEDIQDKNHSQSDGFNVSTSGYSGTGSTTVGLTSNGHEREQTTFATLGGGSVKNRDGEDRNLENTNRDLNNSQQITKDQQTAGLDATVTVDHRLATEQGRAKIQEDITKSGMIVDTVTLIATTDRVGVTDFFKETGKSHTTYEAIKSEIANNPELAVQLEREDLTPVEKETMLNQLTRSVMVELGYSTGDYQNVLVADGQDHVVKDGAIFERHGFYSEETQNAYINDALISDTEGLVTTVGHEMFHAMDDHDGSETKYSEQDNEIYATQYGNNFGDYTNVAMSVTGNGSMADKNQHMGNDSIKVRVQTESYNQLDKSKGDDFLQIAVPVLVASPEAVTAGAALATAVGFEVVEDDIKDFFGVKDQAPAILEASPAEDQQFSVLDNVDLGDGRYETPIEETNPRDSNTGGNQITDLDTGPYTTPSEESTGNGLLENIPVGTDTNANSGGYQETPITVDDLVMMAEDTEDNRISGANINHVNGAIGEIRGYQGAIDSGHIGIQGPGKVTAPGVDYITFDSSTGEVVLWDAKYRKDGGSYPSKVSDDKTRRWTNEAREVINSLPDGELKDDALEALENGDVRSEISRWPK</sequence>
<name>A0ABV7VS33_9GAMM</name>
<feature type="compositionally biased region" description="Polar residues" evidence="1">
    <location>
        <begin position="98"/>
        <end position="113"/>
    </location>
</feature>
<dbReference type="RefSeq" id="WP_376866200.1">
    <property type="nucleotide sequence ID" value="NZ_JBHRYB010000005.1"/>
</dbReference>
<feature type="region of interest" description="Disordered" evidence="1">
    <location>
        <begin position="427"/>
        <end position="466"/>
    </location>
</feature>
<gene>
    <name evidence="2" type="ORF">ACFOMG_09325</name>
</gene>
<evidence type="ECO:0000313" key="2">
    <source>
        <dbReference type="EMBL" id="MFC3680298.1"/>
    </source>
</evidence>
<protein>
    <submittedName>
        <fullName evidence="2">Uncharacterized protein</fullName>
    </submittedName>
</protein>
<proteinExistence type="predicted"/>
<evidence type="ECO:0000256" key="1">
    <source>
        <dbReference type="SAM" id="MobiDB-lite"/>
    </source>
</evidence>
<keyword evidence="3" id="KW-1185">Reference proteome</keyword>
<dbReference type="Proteomes" id="UP001595722">
    <property type="component" value="Unassembled WGS sequence"/>
</dbReference>
<feature type="region of interest" description="Disordered" evidence="1">
    <location>
        <begin position="74"/>
        <end position="113"/>
    </location>
</feature>
<organism evidence="2 3">
    <name type="scientific">Bacterioplanoides pacificum</name>
    <dbReference type="NCBI Taxonomy" id="1171596"/>
    <lineage>
        <taxon>Bacteria</taxon>
        <taxon>Pseudomonadati</taxon>
        <taxon>Pseudomonadota</taxon>
        <taxon>Gammaproteobacteria</taxon>
        <taxon>Oceanospirillales</taxon>
        <taxon>Oceanospirillaceae</taxon>
        <taxon>Bacterioplanoides</taxon>
    </lineage>
</organism>
<dbReference type="EMBL" id="JBHRYB010000005">
    <property type="protein sequence ID" value="MFC3680298.1"/>
    <property type="molecule type" value="Genomic_DNA"/>
</dbReference>
<feature type="compositionally biased region" description="Polar residues" evidence="1">
    <location>
        <begin position="434"/>
        <end position="461"/>
    </location>
</feature>
<comment type="caution">
    <text evidence="2">The sequence shown here is derived from an EMBL/GenBank/DDBJ whole genome shotgun (WGS) entry which is preliminary data.</text>
</comment>
<accession>A0ABV7VS33</accession>